<accession>A0A9W8G1B3</accession>
<organism evidence="1 2">
    <name type="scientific">Coemansia spiralis</name>
    <dbReference type="NCBI Taxonomy" id="417178"/>
    <lineage>
        <taxon>Eukaryota</taxon>
        <taxon>Fungi</taxon>
        <taxon>Fungi incertae sedis</taxon>
        <taxon>Zoopagomycota</taxon>
        <taxon>Kickxellomycotina</taxon>
        <taxon>Kickxellomycetes</taxon>
        <taxon>Kickxellales</taxon>
        <taxon>Kickxellaceae</taxon>
        <taxon>Coemansia</taxon>
    </lineage>
</organism>
<proteinExistence type="predicted"/>
<evidence type="ECO:0000313" key="1">
    <source>
        <dbReference type="EMBL" id="KAJ2669124.1"/>
    </source>
</evidence>
<dbReference type="OrthoDB" id="5572861at2759"/>
<gene>
    <name evidence="1" type="ORF">GGI25_006253</name>
</gene>
<comment type="caution">
    <text evidence="1">The sequence shown here is derived from an EMBL/GenBank/DDBJ whole genome shotgun (WGS) entry which is preliminary data.</text>
</comment>
<dbReference type="EMBL" id="JANBTW010000162">
    <property type="protein sequence ID" value="KAJ2669124.1"/>
    <property type="molecule type" value="Genomic_DNA"/>
</dbReference>
<protein>
    <submittedName>
        <fullName evidence="1">Uncharacterized protein</fullName>
    </submittedName>
</protein>
<name>A0A9W8G1B3_9FUNG</name>
<dbReference type="Proteomes" id="UP001151518">
    <property type="component" value="Unassembled WGS sequence"/>
</dbReference>
<dbReference type="AlphaFoldDB" id="A0A9W8G1B3"/>
<evidence type="ECO:0000313" key="2">
    <source>
        <dbReference type="Proteomes" id="UP001151518"/>
    </source>
</evidence>
<reference evidence="1" key="1">
    <citation type="submission" date="2022-07" db="EMBL/GenBank/DDBJ databases">
        <title>Phylogenomic reconstructions and comparative analyses of Kickxellomycotina fungi.</title>
        <authorList>
            <person name="Reynolds N.K."/>
            <person name="Stajich J.E."/>
            <person name="Barry K."/>
            <person name="Grigoriev I.V."/>
            <person name="Crous P."/>
            <person name="Smith M.E."/>
        </authorList>
    </citation>
    <scope>NUCLEOTIDE SEQUENCE</scope>
    <source>
        <strain evidence="1">NRRL 3115</strain>
    </source>
</reference>
<sequence length="204" mass="23858">MSGRYGKVLTWQNTQFFAGGTLLTSTICHIWLKPRMERTTELQQRLQRIERNMYWSMSLTQRTDQQLKSALYGYRKHQSNSRLRKIMDKLNVWWNNKLANFSGWAIEPGYVRKYMGSALDSIGRDVTNAWTDTKLSAAGSGAKVVQEAKTAIRWSYTMDRIHILWETEKSKWRHAHRNAIEAVHPLYQQEQPTTAAFEATRTRS</sequence>